<evidence type="ECO:0000256" key="1">
    <source>
        <dbReference type="ARBA" id="ARBA00008990"/>
    </source>
</evidence>
<sequence length="381" mass="41796">MSSYNDIFERAVQDPCSDACDCEDSIAPTDATVTTTISSTTIPIPIAADNILYKNIPNRRLPQKIIFNDVFDDDADTEEDNADEEENEKKHTHKYTRRHNSDDAKLDMTKHALRKVNTSPLHNIVSVPQRPQLHNRANSCALIHQLSRSNSNAAANPLPYPKREDAFLTRTSSANYFSNSRSNNITRNNSYISDFHCNSLRRQSSSLAIPTHIYGLEKYVSSELDELSSSCVGPNTQSITTSPSSSSPSPSPPPFNSTGTNSRHNNNSKNHYSNSSGYSHTIKEAKSISSNTTSTRGKTSASIPQKIENSSDNLSSSILSPTSVLSSASSTTSTDVINTNKKKSTPTSHLIKWKNAALKKTHGLKPTRKSFIKVSLANSFA</sequence>
<comment type="caution">
    <text evidence="4">The sequence shown here is derived from an EMBL/GenBank/DDBJ whole genome shotgun (WGS) entry which is preliminary data.</text>
</comment>
<feature type="compositionally biased region" description="Low complexity" evidence="3">
    <location>
        <begin position="310"/>
        <end position="334"/>
    </location>
</feature>
<dbReference type="AlphaFoldDB" id="A0AAN7WMX7"/>
<reference evidence="5" key="1">
    <citation type="submission" date="2023-07" db="EMBL/GenBank/DDBJ databases">
        <title>A draft genome of Kazachstania heterogenica Y-27499.</title>
        <authorList>
            <person name="Donic C."/>
            <person name="Kralova J.S."/>
            <person name="Fidel L."/>
            <person name="Ben-Dor S."/>
            <person name="Jung S."/>
        </authorList>
    </citation>
    <scope>NUCLEOTIDE SEQUENCE [LARGE SCALE GENOMIC DNA]</scope>
    <source>
        <strain evidence="5">Y27499</strain>
    </source>
</reference>
<organism evidence="4 5">
    <name type="scientific">Arxiozyma heterogenica</name>
    <dbReference type="NCBI Taxonomy" id="278026"/>
    <lineage>
        <taxon>Eukaryota</taxon>
        <taxon>Fungi</taxon>
        <taxon>Dikarya</taxon>
        <taxon>Ascomycota</taxon>
        <taxon>Saccharomycotina</taxon>
        <taxon>Saccharomycetes</taxon>
        <taxon>Saccharomycetales</taxon>
        <taxon>Saccharomycetaceae</taxon>
        <taxon>Arxiozyma</taxon>
    </lineage>
</organism>
<evidence type="ECO:0000313" key="5">
    <source>
        <dbReference type="Proteomes" id="UP001306508"/>
    </source>
</evidence>
<feature type="compositionally biased region" description="Acidic residues" evidence="3">
    <location>
        <begin position="76"/>
        <end position="86"/>
    </location>
</feature>
<dbReference type="InterPro" id="IPR031443">
    <property type="entry name" value="Mbr1"/>
</dbReference>
<dbReference type="Proteomes" id="UP001306508">
    <property type="component" value="Unassembled WGS sequence"/>
</dbReference>
<dbReference type="EMBL" id="JAWIZZ010000045">
    <property type="protein sequence ID" value="KAK5780078.1"/>
    <property type="molecule type" value="Genomic_DNA"/>
</dbReference>
<feature type="compositionally biased region" description="Polar residues" evidence="3">
    <location>
        <begin position="287"/>
        <end position="303"/>
    </location>
</feature>
<dbReference type="Pfam" id="PF17058">
    <property type="entry name" value="MBR1"/>
    <property type="match status" value="2"/>
</dbReference>
<keyword evidence="2" id="KW-0597">Phosphoprotein</keyword>
<accession>A0AAN7WMX7</accession>
<evidence type="ECO:0000256" key="3">
    <source>
        <dbReference type="SAM" id="MobiDB-lite"/>
    </source>
</evidence>
<keyword evidence="5" id="KW-1185">Reference proteome</keyword>
<gene>
    <name evidence="4" type="ORF">RI543_002620</name>
</gene>
<feature type="compositionally biased region" description="Low complexity" evidence="3">
    <location>
        <begin position="234"/>
        <end position="248"/>
    </location>
</feature>
<evidence type="ECO:0000256" key="2">
    <source>
        <dbReference type="ARBA" id="ARBA00022553"/>
    </source>
</evidence>
<feature type="region of interest" description="Disordered" evidence="3">
    <location>
        <begin position="76"/>
        <end position="99"/>
    </location>
</feature>
<name>A0AAN7WMX7_9SACH</name>
<protein>
    <submittedName>
        <fullName evidence="4">Uncharacterized protein</fullName>
    </submittedName>
</protein>
<feature type="compositionally biased region" description="Low complexity" evidence="3">
    <location>
        <begin position="256"/>
        <end position="280"/>
    </location>
</feature>
<proteinExistence type="inferred from homology"/>
<evidence type="ECO:0000313" key="4">
    <source>
        <dbReference type="EMBL" id="KAK5780078.1"/>
    </source>
</evidence>
<feature type="region of interest" description="Disordered" evidence="3">
    <location>
        <begin position="230"/>
        <end position="348"/>
    </location>
</feature>
<comment type="similarity">
    <text evidence="1">Belongs to the ISF1/MBR1 family.</text>
</comment>